<dbReference type="Proteomes" id="UP001298681">
    <property type="component" value="Unassembled WGS sequence"/>
</dbReference>
<feature type="transmembrane region" description="Helical" evidence="2">
    <location>
        <begin position="36"/>
        <end position="53"/>
    </location>
</feature>
<evidence type="ECO:0000313" key="3">
    <source>
        <dbReference type="EMBL" id="MCG4610914.1"/>
    </source>
</evidence>
<keyword evidence="2" id="KW-0472">Membrane</keyword>
<feature type="region of interest" description="Disordered" evidence="1">
    <location>
        <begin position="1"/>
        <end position="28"/>
    </location>
</feature>
<keyword evidence="2" id="KW-1133">Transmembrane helix</keyword>
<keyword evidence="2" id="KW-0812">Transmembrane</keyword>
<comment type="caution">
    <text evidence="3">The sequence shown here is derived from an EMBL/GenBank/DDBJ whole genome shotgun (WGS) entry which is preliminary data.</text>
</comment>
<evidence type="ECO:0000313" key="4">
    <source>
        <dbReference type="Proteomes" id="UP001298681"/>
    </source>
</evidence>
<protein>
    <recommendedName>
        <fullName evidence="5">DUF4179 domain-containing protein</fullName>
    </recommendedName>
</protein>
<gene>
    <name evidence="3" type="ORF">L0P57_08200</name>
</gene>
<name>A0ABS9MJD4_9FIRM</name>
<evidence type="ECO:0000256" key="2">
    <source>
        <dbReference type="SAM" id="Phobius"/>
    </source>
</evidence>
<organism evidence="3 4">
    <name type="scientific">Anaeromassilibacillus senegalensis</name>
    <dbReference type="NCBI Taxonomy" id="1673717"/>
    <lineage>
        <taxon>Bacteria</taxon>
        <taxon>Bacillati</taxon>
        <taxon>Bacillota</taxon>
        <taxon>Clostridia</taxon>
        <taxon>Eubacteriales</taxon>
        <taxon>Acutalibacteraceae</taxon>
        <taxon>Anaeromassilibacillus</taxon>
    </lineage>
</organism>
<proteinExistence type="predicted"/>
<feature type="compositionally biased region" description="Basic and acidic residues" evidence="1">
    <location>
        <begin position="13"/>
        <end position="27"/>
    </location>
</feature>
<dbReference type="RefSeq" id="WP_237966791.1">
    <property type="nucleotide sequence ID" value="NZ_JAKNHQ010000009.1"/>
</dbReference>
<dbReference type="EMBL" id="JAKNHQ010000009">
    <property type="protein sequence ID" value="MCG4610914.1"/>
    <property type="molecule type" value="Genomic_DNA"/>
</dbReference>
<accession>A0ABS9MJD4</accession>
<sequence length="213" mass="23751">MEERNTSLESPEATDKPEEPELDENGKPRRKLNKKAYMCGIVLLLMFFAIAIYRTHTNGFGMIVQTVESYTYNVETLETPASFTINLDNLESNSGVSVYDDGDCSIEVSSVEKADDGYLVTFMATPEYDFFQNYALLVSATQEEYQIVSDGTAHLAILKAELTGSYGDETFTATQGESNDIGTLFTYTIPVQETTGEVSLTFNGLRKMNWNLK</sequence>
<keyword evidence="4" id="KW-1185">Reference proteome</keyword>
<evidence type="ECO:0000256" key="1">
    <source>
        <dbReference type="SAM" id="MobiDB-lite"/>
    </source>
</evidence>
<reference evidence="3 4" key="1">
    <citation type="submission" date="2022-01" db="EMBL/GenBank/DDBJ databases">
        <title>Collection of gut derived symbiotic bacterial strains cultured from healthy donors.</title>
        <authorList>
            <person name="Lin H."/>
            <person name="Kohout C."/>
            <person name="Waligurski E."/>
            <person name="Pamer E.G."/>
        </authorList>
    </citation>
    <scope>NUCLEOTIDE SEQUENCE [LARGE SCALE GENOMIC DNA]</scope>
    <source>
        <strain evidence="3 4">DFI.7.58</strain>
    </source>
</reference>
<evidence type="ECO:0008006" key="5">
    <source>
        <dbReference type="Google" id="ProtNLM"/>
    </source>
</evidence>